<name>A0ABQ8HJS5_9ROSI</name>
<evidence type="ECO:0000256" key="1">
    <source>
        <dbReference type="ARBA" id="ARBA00022884"/>
    </source>
</evidence>
<dbReference type="InterPro" id="IPR012677">
    <property type="entry name" value="Nucleotide-bd_a/b_plait_sf"/>
</dbReference>
<evidence type="ECO:0000256" key="2">
    <source>
        <dbReference type="PROSITE-ProRule" id="PRU00176"/>
    </source>
</evidence>
<dbReference type="SUPFAM" id="SSF54928">
    <property type="entry name" value="RNA-binding domain, RBD"/>
    <property type="match status" value="1"/>
</dbReference>
<dbReference type="PANTHER" id="PTHR48027">
    <property type="entry name" value="HETEROGENEOUS NUCLEAR RIBONUCLEOPROTEIN 87F-RELATED"/>
    <property type="match status" value="1"/>
</dbReference>
<feature type="domain" description="RRM" evidence="3">
    <location>
        <begin position="32"/>
        <end position="110"/>
    </location>
</feature>
<accession>A0ABQ8HJS5</accession>
<dbReference type="Pfam" id="PF00076">
    <property type="entry name" value="RRM_1"/>
    <property type="match status" value="1"/>
</dbReference>
<organism evidence="4 5">
    <name type="scientific">Xanthoceras sorbifolium</name>
    <dbReference type="NCBI Taxonomy" id="99658"/>
    <lineage>
        <taxon>Eukaryota</taxon>
        <taxon>Viridiplantae</taxon>
        <taxon>Streptophyta</taxon>
        <taxon>Embryophyta</taxon>
        <taxon>Tracheophyta</taxon>
        <taxon>Spermatophyta</taxon>
        <taxon>Magnoliopsida</taxon>
        <taxon>eudicotyledons</taxon>
        <taxon>Gunneridae</taxon>
        <taxon>Pentapetalae</taxon>
        <taxon>rosids</taxon>
        <taxon>malvids</taxon>
        <taxon>Sapindales</taxon>
        <taxon>Sapindaceae</taxon>
        <taxon>Xanthoceroideae</taxon>
        <taxon>Xanthoceras</taxon>
    </lineage>
</organism>
<keyword evidence="1 2" id="KW-0694">RNA-binding</keyword>
<gene>
    <name evidence="4" type="ORF">JRO89_XS10G0203300</name>
</gene>
<evidence type="ECO:0000313" key="4">
    <source>
        <dbReference type="EMBL" id="KAH7561267.1"/>
    </source>
</evidence>
<dbReference type="SMART" id="SM00360">
    <property type="entry name" value="RRM"/>
    <property type="match status" value="1"/>
</dbReference>
<proteinExistence type="predicted"/>
<dbReference type="InterPro" id="IPR052462">
    <property type="entry name" value="SLIRP/GR-RBP-like"/>
</dbReference>
<dbReference type="InterPro" id="IPR035979">
    <property type="entry name" value="RBD_domain_sf"/>
</dbReference>
<dbReference type="EMBL" id="JAFEMO010000010">
    <property type="protein sequence ID" value="KAH7561267.1"/>
    <property type="molecule type" value="Genomic_DNA"/>
</dbReference>
<dbReference type="Gene3D" id="3.30.70.330">
    <property type="match status" value="1"/>
</dbReference>
<comment type="caution">
    <text evidence="4">The sequence shown here is derived from an EMBL/GenBank/DDBJ whole genome shotgun (WGS) entry which is preliminary data.</text>
</comment>
<evidence type="ECO:0000313" key="5">
    <source>
        <dbReference type="Proteomes" id="UP000827721"/>
    </source>
</evidence>
<reference evidence="4 5" key="1">
    <citation type="submission" date="2021-02" db="EMBL/GenBank/DDBJ databases">
        <title>Plant Genome Project.</title>
        <authorList>
            <person name="Zhang R.-G."/>
        </authorList>
    </citation>
    <scope>NUCLEOTIDE SEQUENCE [LARGE SCALE GENOMIC DNA]</scope>
    <source>
        <tissue evidence="4">Leaves</tissue>
    </source>
</reference>
<dbReference type="InterPro" id="IPR000504">
    <property type="entry name" value="RRM_dom"/>
</dbReference>
<protein>
    <recommendedName>
        <fullName evidence="3">RRM domain-containing protein</fullName>
    </recommendedName>
</protein>
<evidence type="ECO:0000259" key="3">
    <source>
        <dbReference type="PROSITE" id="PS50102"/>
    </source>
</evidence>
<keyword evidence="5" id="KW-1185">Reference proteome</keyword>
<dbReference type="Proteomes" id="UP000827721">
    <property type="component" value="Unassembled WGS sequence"/>
</dbReference>
<dbReference type="PROSITE" id="PS50102">
    <property type="entry name" value="RRM"/>
    <property type="match status" value="1"/>
</dbReference>
<sequence length="129" mass="13989">MAALRRSISRFISHSNAKNGAAQLVLSRGITSKLFVKGLSFSTTEKLLTDAFSQFGKVVEVKVIRNKDGTRSKGYGYVTFSAIDEAQNALIDMNGKLLDGRIIYVDSVRPSGVYDTPKVRGPSKSEADG</sequence>